<dbReference type="eggNOG" id="ENOG5032WGC">
    <property type="taxonomic scope" value="Bacteria"/>
</dbReference>
<reference evidence="2 3" key="1">
    <citation type="submission" date="2013-08" db="EMBL/GenBank/DDBJ databases">
        <title>Genome of Pontibacillus chungwhensis.</title>
        <authorList>
            <person name="Wang Q."/>
            <person name="Wang G."/>
        </authorList>
    </citation>
    <scope>NUCLEOTIDE SEQUENCE [LARGE SCALE GENOMIC DNA]</scope>
    <source>
        <strain evidence="2 3">BH030062</strain>
    </source>
</reference>
<evidence type="ECO:0000256" key="1">
    <source>
        <dbReference type="SAM" id="Phobius"/>
    </source>
</evidence>
<dbReference type="AlphaFoldDB" id="A0A0A2UVD6"/>
<accession>A0A0A2UVD6</accession>
<dbReference type="STRING" id="1385513.N780_15955"/>
<dbReference type="OrthoDB" id="1928173at2"/>
<organism evidence="2 3">
    <name type="scientific">Pontibacillus chungwhensis BH030062</name>
    <dbReference type="NCBI Taxonomy" id="1385513"/>
    <lineage>
        <taxon>Bacteria</taxon>
        <taxon>Bacillati</taxon>
        <taxon>Bacillota</taxon>
        <taxon>Bacilli</taxon>
        <taxon>Bacillales</taxon>
        <taxon>Bacillaceae</taxon>
        <taxon>Pontibacillus</taxon>
    </lineage>
</organism>
<dbReference type="EMBL" id="AVBG01000004">
    <property type="protein sequence ID" value="KGP91849.1"/>
    <property type="molecule type" value="Genomic_DNA"/>
</dbReference>
<evidence type="ECO:0000313" key="3">
    <source>
        <dbReference type="Proteomes" id="UP000030153"/>
    </source>
</evidence>
<keyword evidence="3" id="KW-1185">Reference proteome</keyword>
<name>A0A0A2UVD6_9BACI</name>
<evidence type="ECO:0000313" key="2">
    <source>
        <dbReference type="EMBL" id="KGP91849.1"/>
    </source>
</evidence>
<dbReference type="RefSeq" id="WP_036781933.1">
    <property type="nucleotide sequence ID" value="NZ_AVBG01000004.1"/>
</dbReference>
<keyword evidence="1" id="KW-0472">Membrane</keyword>
<evidence type="ECO:0008006" key="4">
    <source>
        <dbReference type="Google" id="ProtNLM"/>
    </source>
</evidence>
<keyword evidence="1" id="KW-0812">Transmembrane</keyword>
<keyword evidence="1" id="KW-1133">Transmembrane helix</keyword>
<proteinExistence type="predicted"/>
<protein>
    <recommendedName>
        <fullName evidence="4">DUF2812 domain-containing protein</fullName>
    </recommendedName>
</protein>
<dbReference type="Pfam" id="PF11193">
    <property type="entry name" value="DUF2812"/>
    <property type="match status" value="1"/>
</dbReference>
<sequence>MKRTKYVMSGGLAFSEEKDLKKLSSLSKKGWVTKKLAPFGYVLKRGEAKPLVYAVDYRKDADDEYFAYFDEAGWDHVSTAVNYIHLFSAPEGTQPIFTDQSTIIEKYEAEKRIMGKAALPTLLITIALFMLYPLSNTDWMADIFGEVGIVLGYVSMIVLVFTGMPYLGFRRKVHKLRKS</sequence>
<dbReference type="InterPro" id="IPR021359">
    <property type="entry name" value="DUF2812"/>
</dbReference>
<dbReference type="Proteomes" id="UP000030153">
    <property type="component" value="Unassembled WGS sequence"/>
</dbReference>
<comment type="caution">
    <text evidence="2">The sequence shown here is derived from an EMBL/GenBank/DDBJ whole genome shotgun (WGS) entry which is preliminary data.</text>
</comment>
<gene>
    <name evidence="2" type="ORF">N780_15955</name>
</gene>
<feature type="transmembrane region" description="Helical" evidence="1">
    <location>
        <begin position="147"/>
        <end position="169"/>
    </location>
</feature>
<feature type="transmembrane region" description="Helical" evidence="1">
    <location>
        <begin position="117"/>
        <end position="135"/>
    </location>
</feature>